<comment type="caution">
    <text evidence="2">The sequence shown here is derived from an EMBL/GenBank/DDBJ whole genome shotgun (WGS) entry which is preliminary data.</text>
</comment>
<evidence type="ECO:0000313" key="3">
    <source>
        <dbReference type="Proteomes" id="UP000249610"/>
    </source>
</evidence>
<keyword evidence="1" id="KW-0456">Lyase</keyword>
<dbReference type="SUPFAM" id="SSF48576">
    <property type="entry name" value="Terpenoid synthases"/>
    <property type="match status" value="1"/>
</dbReference>
<dbReference type="RefSeq" id="WP_111610178.1">
    <property type="nucleotide sequence ID" value="NZ_QLLK01000002.1"/>
</dbReference>
<dbReference type="InterPro" id="IPR008949">
    <property type="entry name" value="Isoprenoid_synthase_dom_sf"/>
</dbReference>
<proteinExistence type="inferred from homology"/>
<protein>
    <recommendedName>
        <fullName evidence="1">Terpene synthase</fullName>
        <ecNumber evidence="1">4.2.3.-</ecNumber>
    </recommendedName>
</protein>
<comment type="similarity">
    <text evidence="1">Belongs to the terpene synthase family.</text>
</comment>
<dbReference type="OrthoDB" id="2989600at2"/>
<evidence type="ECO:0000256" key="1">
    <source>
        <dbReference type="RuleBase" id="RU366034"/>
    </source>
</evidence>
<keyword evidence="3" id="KW-1185">Reference proteome</keyword>
<keyword evidence="1" id="KW-0460">Magnesium</keyword>
<dbReference type="AlphaFoldDB" id="A0A327PR97"/>
<dbReference type="EMBL" id="QLLK01000002">
    <property type="protein sequence ID" value="RAI93831.1"/>
    <property type="molecule type" value="Genomic_DNA"/>
</dbReference>
<dbReference type="Pfam" id="PF19086">
    <property type="entry name" value="Terpene_syn_C_2"/>
    <property type="match status" value="1"/>
</dbReference>
<comment type="cofactor">
    <cofactor evidence="1">
        <name>Mg(2+)</name>
        <dbReference type="ChEBI" id="CHEBI:18420"/>
    </cofactor>
</comment>
<dbReference type="EC" id="4.2.3.-" evidence="1"/>
<dbReference type="Proteomes" id="UP000249610">
    <property type="component" value="Unassembled WGS sequence"/>
</dbReference>
<accession>A0A327PR97</accession>
<keyword evidence="1" id="KW-0479">Metal-binding</keyword>
<dbReference type="GO" id="GO:0046872">
    <property type="term" value="F:metal ion binding"/>
    <property type="evidence" value="ECO:0007669"/>
    <property type="project" value="UniProtKB-KW"/>
</dbReference>
<organism evidence="2 3">
    <name type="scientific">Algoriphagus yeomjeoni</name>
    <dbReference type="NCBI Taxonomy" id="291403"/>
    <lineage>
        <taxon>Bacteria</taxon>
        <taxon>Pseudomonadati</taxon>
        <taxon>Bacteroidota</taxon>
        <taxon>Cytophagia</taxon>
        <taxon>Cytophagales</taxon>
        <taxon>Cyclobacteriaceae</taxon>
        <taxon>Algoriphagus</taxon>
    </lineage>
</organism>
<name>A0A327PR97_9BACT</name>
<dbReference type="GO" id="GO:0010333">
    <property type="term" value="F:terpene synthase activity"/>
    <property type="evidence" value="ECO:0007669"/>
    <property type="project" value="InterPro"/>
</dbReference>
<reference evidence="2 3" key="1">
    <citation type="submission" date="2018-06" db="EMBL/GenBank/DDBJ databases">
        <title>Genomic Encyclopedia of Archaeal and Bacterial Type Strains, Phase II (KMG-II): from individual species to whole genera.</title>
        <authorList>
            <person name="Goeker M."/>
        </authorList>
    </citation>
    <scope>NUCLEOTIDE SEQUENCE [LARGE SCALE GENOMIC DNA]</scope>
    <source>
        <strain evidence="2 3">DSM 23446</strain>
    </source>
</reference>
<dbReference type="PANTHER" id="PTHR35201:SF4">
    <property type="entry name" value="BETA-PINACENE SYNTHASE-RELATED"/>
    <property type="match status" value="1"/>
</dbReference>
<dbReference type="Gene3D" id="1.10.600.10">
    <property type="entry name" value="Farnesyl Diphosphate Synthase"/>
    <property type="match status" value="1"/>
</dbReference>
<evidence type="ECO:0000313" key="2">
    <source>
        <dbReference type="EMBL" id="RAI93831.1"/>
    </source>
</evidence>
<dbReference type="InterPro" id="IPR034686">
    <property type="entry name" value="Terpene_cyclase-like_2"/>
</dbReference>
<dbReference type="PANTHER" id="PTHR35201">
    <property type="entry name" value="TERPENE SYNTHASE"/>
    <property type="match status" value="1"/>
</dbReference>
<gene>
    <name evidence="2" type="ORF">LV83_00737</name>
</gene>
<sequence length="303" mass="34828">MKKYILPVSINTATPLLEEKTYSWLWESGLVSSESRLKRMQDQKIMWFAGYLFPEIDPVKLELITRFFCCLFLFDDLLDEVAPKEAMYLLDALAVDTSELSECTSLSSTKVLIDQLGNLILSISLSGSEHWQAGFYASWRDYLKAQQWEVDNRKLGQAPSLPEYKEMRLFSSGVYLALHLLKVDGSNLDCSISWIEQKVGRIICLSNDLRSMEKERKDQDFHNELLLLQVQTGCSDSMIYGYANTQLEGLFDQLFKLLDMIKKKEGYSETWVNELLLLLGGCMYWSDQDTARYGKSVNGISKF</sequence>